<accession>A0A8R2NMS3</accession>
<dbReference type="AlphaFoldDB" id="A0A8R2NMS3"/>
<dbReference type="Proteomes" id="UP000007819">
    <property type="component" value="Chromosome A1"/>
</dbReference>
<proteinExistence type="predicted"/>
<organism evidence="1 2">
    <name type="scientific">Acyrthosiphon pisum</name>
    <name type="common">Pea aphid</name>
    <dbReference type="NCBI Taxonomy" id="7029"/>
    <lineage>
        <taxon>Eukaryota</taxon>
        <taxon>Metazoa</taxon>
        <taxon>Ecdysozoa</taxon>
        <taxon>Arthropoda</taxon>
        <taxon>Hexapoda</taxon>
        <taxon>Insecta</taxon>
        <taxon>Pterygota</taxon>
        <taxon>Neoptera</taxon>
        <taxon>Paraneoptera</taxon>
        <taxon>Hemiptera</taxon>
        <taxon>Sternorrhyncha</taxon>
        <taxon>Aphidomorpha</taxon>
        <taxon>Aphidoidea</taxon>
        <taxon>Aphididae</taxon>
        <taxon>Macrosiphini</taxon>
        <taxon>Acyrthosiphon</taxon>
    </lineage>
</organism>
<protein>
    <submittedName>
        <fullName evidence="1">Uncharacterized protein</fullName>
    </submittedName>
</protein>
<evidence type="ECO:0000313" key="1">
    <source>
        <dbReference type="EnsemblMetazoa" id="XP_029342122.1"/>
    </source>
</evidence>
<dbReference type="EnsemblMetazoa" id="XM_029486262.1">
    <property type="protein sequence ID" value="XP_029342122.1"/>
    <property type="gene ID" value="LOC107883092"/>
</dbReference>
<dbReference type="KEGG" id="api:107883092"/>
<dbReference type="RefSeq" id="XP_029342122.1">
    <property type="nucleotide sequence ID" value="XM_029486262.1"/>
</dbReference>
<sequence>MSSIIKSYQSTFTEQYSLLSSLLQHLLTLIQLSNSDVLNTIKKNKDFLYVLENLCLSKNNNICFLAINTLIQLCQLEQETYMEHKLLYSITLKCEYVLNAMTRLCQNCIISSITLFKIILQYFEEGICKSVEFNEAPTADFLRSIFMQLETIISQGLDCVSNHAWECVTIILSSKLLKHLQELSYLKIEFATDPWLNFILINSKSFDESCLEFLNFCSYFLWVTDIEKQILVTKWTRM</sequence>
<name>A0A8R2NMS3_ACYPI</name>
<keyword evidence="2" id="KW-1185">Reference proteome</keyword>
<dbReference type="GeneID" id="107883092"/>
<reference evidence="1" key="2">
    <citation type="submission" date="2022-06" db="UniProtKB">
        <authorList>
            <consortium name="EnsemblMetazoa"/>
        </authorList>
    </citation>
    <scope>IDENTIFICATION</scope>
</reference>
<dbReference type="OrthoDB" id="6598483at2759"/>
<reference evidence="2" key="1">
    <citation type="submission" date="2010-06" db="EMBL/GenBank/DDBJ databases">
        <authorList>
            <person name="Jiang H."/>
            <person name="Abraham K."/>
            <person name="Ali S."/>
            <person name="Alsbrooks S.L."/>
            <person name="Anim B.N."/>
            <person name="Anosike U.S."/>
            <person name="Attaway T."/>
            <person name="Bandaranaike D.P."/>
            <person name="Battles P.K."/>
            <person name="Bell S.N."/>
            <person name="Bell A.V."/>
            <person name="Beltran B."/>
            <person name="Bickham C."/>
            <person name="Bustamante Y."/>
            <person name="Caleb T."/>
            <person name="Canada A."/>
            <person name="Cardenas V."/>
            <person name="Carter K."/>
            <person name="Chacko J."/>
            <person name="Chandrabose M.N."/>
            <person name="Chavez D."/>
            <person name="Chavez A."/>
            <person name="Chen L."/>
            <person name="Chu H.-S."/>
            <person name="Claassen K.J."/>
            <person name="Cockrell R."/>
            <person name="Collins M."/>
            <person name="Cooper J.A."/>
            <person name="Cree A."/>
            <person name="Curry S.M."/>
            <person name="Da Y."/>
            <person name="Dao M.D."/>
            <person name="Das B."/>
            <person name="Davila M.-L."/>
            <person name="Davy-Carroll L."/>
            <person name="Denson S."/>
            <person name="Dinh H."/>
            <person name="Ebong V.E."/>
            <person name="Edwards J.R."/>
            <person name="Egan A."/>
            <person name="El-Daye J."/>
            <person name="Escobedo L."/>
            <person name="Fernandez S."/>
            <person name="Fernando P.R."/>
            <person name="Flagg N."/>
            <person name="Forbes L.D."/>
            <person name="Fowler R.G."/>
            <person name="Fu Q."/>
            <person name="Gabisi R.A."/>
            <person name="Ganer J."/>
            <person name="Garbino Pronczuk A."/>
            <person name="Garcia R.M."/>
            <person name="Garner T."/>
            <person name="Garrett T.E."/>
            <person name="Gonzalez D.A."/>
            <person name="Hamid H."/>
            <person name="Hawkins E.S."/>
            <person name="Hirani K."/>
            <person name="Hogues M.E."/>
            <person name="Hollins B."/>
            <person name="Hsiao C.-H."/>
            <person name="Jabil R."/>
            <person name="James M.L."/>
            <person name="Jhangiani S.N."/>
            <person name="Johnson B."/>
            <person name="Johnson Q."/>
            <person name="Joshi V."/>
            <person name="Kalu J.B."/>
            <person name="Kam C."/>
            <person name="Kashfia A."/>
            <person name="Keebler J."/>
            <person name="Kisamo H."/>
            <person name="Kovar C.L."/>
            <person name="Lago L.A."/>
            <person name="Lai C.-Y."/>
            <person name="Laidlaw J."/>
            <person name="Lara F."/>
            <person name="Le T.-K."/>
            <person name="Lee S.L."/>
            <person name="Legall F.H."/>
            <person name="Lemon S.J."/>
            <person name="Lewis L.R."/>
            <person name="Li B."/>
            <person name="Liu Y."/>
            <person name="Liu Y.-S."/>
            <person name="Lopez J."/>
            <person name="Lozado R.J."/>
            <person name="Lu J."/>
            <person name="Madu R.C."/>
            <person name="Maheshwari M."/>
            <person name="Maheshwari R."/>
            <person name="Malloy K."/>
            <person name="Martinez E."/>
            <person name="Mathew T."/>
            <person name="Mercado I.C."/>
            <person name="Mercado C."/>
            <person name="Meyer B."/>
            <person name="Montgomery K."/>
            <person name="Morgan M.B."/>
            <person name="Munidasa M."/>
            <person name="Nazareth L.V."/>
            <person name="Nelson J."/>
            <person name="Ng B.M."/>
            <person name="Nguyen N.B."/>
            <person name="Nguyen P.Q."/>
            <person name="Nguyen T."/>
            <person name="Obregon M."/>
            <person name="Okwuonu G.O."/>
            <person name="Onwere C.G."/>
            <person name="Orozco G."/>
            <person name="Parra A."/>
            <person name="Patel S."/>
            <person name="Patil S."/>
            <person name="Perez A."/>
            <person name="Perez Y."/>
            <person name="Pham C."/>
            <person name="Primus E.L."/>
            <person name="Pu L.-L."/>
            <person name="Puazo M."/>
            <person name="Qin X."/>
            <person name="Quiroz J.B."/>
            <person name="Reese J."/>
            <person name="Richards S."/>
            <person name="Rives C.M."/>
            <person name="Robberts R."/>
            <person name="Ruiz S.J."/>
            <person name="Ruiz M.J."/>
            <person name="Santibanez J."/>
            <person name="Schneider B.W."/>
            <person name="Sisson I."/>
            <person name="Smith M."/>
            <person name="Sodergren E."/>
            <person name="Song X.-Z."/>
            <person name="Song B.B."/>
            <person name="Summersgill H."/>
            <person name="Thelus R."/>
            <person name="Thornton R.D."/>
            <person name="Trejos Z.Y."/>
            <person name="Usmani K."/>
            <person name="Vattathil S."/>
            <person name="Villasana D."/>
            <person name="Walker D.L."/>
            <person name="Wang S."/>
            <person name="Wang K."/>
            <person name="White C.S."/>
            <person name="Williams A.C."/>
            <person name="Williamson J."/>
            <person name="Wilson K."/>
            <person name="Woghiren I.O."/>
            <person name="Woodworth J.R."/>
            <person name="Worley K.C."/>
            <person name="Wright R.A."/>
            <person name="Wu W."/>
            <person name="Young L."/>
            <person name="Zhang L."/>
            <person name="Zhang J."/>
            <person name="Zhu Y."/>
            <person name="Muzny D.M."/>
            <person name="Weinstock G."/>
            <person name="Gibbs R.A."/>
        </authorList>
    </citation>
    <scope>NUCLEOTIDE SEQUENCE [LARGE SCALE GENOMIC DNA]</scope>
    <source>
        <strain evidence="2">LSR1</strain>
    </source>
</reference>
<evidence type="ECO:0000313" key="2">
    <source>
        <dbReference type="Proteomes" id="UP000007819"/>
    </source>
</evidence>